<sequence length="300" mass="31185">MVRQVWQAVRPVTAQQRFLWWCGTLMLASGAVHGVVALVDWAPWYGAVSWRKPTVFGMSFGILAWSAVWIMRQLPVRRWGWLPVGLLGAGSVAEIAMVTTQRWRGVPSHFNQETGFDAGIWSAMGNIVVLVALAIAILLVWSLVRFEGTTVARIAVVVGLLAIEVSGYIGFGMAAEGEAYVDATGRVPETIVFGAAGSAKLAHAIGMHGLQVLGLLAIGLGMAALPKGTQAKVMAAAVTGYAAVFGAVAATAYAGRPWTSPSAPVAVLGLAGVVALVAVAGFVAARLLGGRGRARAGVVS</sequence>
<evidence type="ECO:0000256" key="1">
    <source>
        <dbReference type="SAM" id="Phobius"/>
    </source>
</evidence>
<feature type="transmembrane region" description="Helical" evidence="1">
    <location>
        <begin position="54"/>
        <end position="72"/>
    </location>
</feature>
<feature type="transmembrane region" description="Helical" evidence="1">
    <location>
        <begin position="18"/>
        <end position="42"/>
    </location>
</feature>
<organism evidence="2 3">
    <name type="scientific">Phytohabitans aurantiacus</name>
    <dbReference type="NCBI Taxonomy" id="3016789"/>
    <lineage>
        <taxon>Bacteria</taxon>
        <taxon>Bacillati</taxon>
        <taxon>Actinomycetota</taxon>
        <taxon>Actinomycetes</taxon>
        <taxon>Micromonosporales</taxon>
        <taxon>Micromonosporaceae</taxon>
    </lineage>
</organism>
<keyword evidence="1" id="KW-1133">Transmembrane helix</keyword>
<feature type="transmembrane region" description="Helical" evidence="1">
    <location>
        <begin position="265"/>
        <end position="285"/>
    </location>
</feature>
<feature type="transmembrane region" description="Helical" evidence="1">
    <location>
        <begin position="205"/>
        <end position="226"/>
    </location>
</feature>
<proteinExistence type="predicted"/>
<gene>
    <name evidence="2" type="ORF">Pa4123_90000</name>
</gene>
<feature type="transmembrane region" description="Helical" evidence="1">
    <location>
        <begin position="118"/>
        <end position="144"/>
    </location>
</feature>
<dbReference type="Proteomes" id="UP001144280">
    <property type="component" value="Unassembled WGS sequence"/>
</dbReference>
<keyword evidence="1" id="KW-0472">Membrane</keyword>
<feature type="transmembrane region" description="Helical" evidence="1">
    <location>
        <begin position="151"/>
        <end position="171"/>
    </location>
</feature>
<keyword evidence="3" id="KW-1185">Reference proteome</keyword>
<feature type="transmembrane region" description="Helical" evidence="1">
    <location>
        <begin position="79"/>
        <end position="98"/>
    </location>
</feature>
<evidence type="ECO:0000313" key="2">
    <source>
        <dbReference type="EMBL" id="GLI03720.1"/>
    </source>
</evidence>
<reference evidence="2" key="1">
    <citation type="submission" date="2022-12" db="EMBL/GenBank/DDBJ databases">
        <title>New Phytohabitans aurantiacus sp. RD004123 nov., an actinomycete isolated from soil.</title>
        <authorList>
            <person name="Triningsih D.W."/>
            <person name="Harunari E."/>
            <person name="Igarashi Y."/>
        </authorList>
    </citation>
    <scope>NUCLEOTIDE SEQUENCE</scope>
    <source>
        <strain evidence="2">RD004123</strain>
    </source>
</reference>
<comment type="caution">
    <text evidence="2">The sequence shown here is derived from an EMBL/GenBank/DDBJ whole genome shotgun (WGS) entry which is preliminary data.</text>
</comment>
<name>A0ABQ5RAM9_9ACTN</name>
<feature type="transmembrane region" description="Helical" evidence="1">
    <location>
        <begin position="233"/>
        <end position="253"/>
    </location>
</feature>
<dbReference type="EMBL" id="BSDI01000097">
    <property type="protein sequence ID" value="GLI03720.1"/>
    <property type="molecule type" value="Genomic_DNA"/>
</dbReference>
<protein>
    <submittedName>
        <fullName evidence="2">Uncharacterized protein</fullName>
    </submittedName>
</protein>
<accession>A0ABQ5RAM9</accession>
<evidence type="ECO:0000313" key="3">
    <source>
        <dbReference type="Proteomes" id="UP001144280"/>
    </source>
</evidence>
<keyword evidence="1" id="KW-0812">Transmembrane</keyword>